<keyword evidence="4" id="KW-1185">Reference proteome</keyword>
<dbReference type="SUPFAM" id="SSF88697">
    <property type="entry name" value="PUA domain-like"/>
    <property type="match status" value="1"/>
</dbReference>
<evidence type="ECO:0000313" key="3">
    <source>
        <dbReference type="EMBL" id="STZ59537.1"/>
    </source>
</evidence>
<dbReference type="InterPro" id="IPR002740">
    <property type="entry name" value="EVE_domain"/>
</dbReference>
<proteinExistence type="inferred from homology"/>
<reference evidence="3 4" key="1">
    <citation type="submission" date="2018-06" db="EMBL/GenBank/DDBJ databases">
        <authorList>
            <consortium name="Pathogen Informatics"/>
            <person name="Doyle S."/>
        </authorList>
    </citation>
    <scope>NUCLEOTIDE SEQUENCE [LARGE SCALE GENOMIC DNA]</scope>
    <source>
        <strain evidence="3 4">NCTC10821</strain>
    </source>
</reference>
<organism evidence="3 4">
    <name type="scientific">Mycolicibacterium tokaiense</name>
    <dbReference type="NCBI Taxonomy" id="39695"/>
    <lineage>
        <taxon>Bacteria</taxon>
        <taxon>Bacillati</taxon>
        <taxon>Actinomycetota</taxon>
        <taxon>Actinomycetes</taxon>
        <taxon>Mycobacteriales</taxon>
        <taxon>Mycobacteriaceae</taxon>
        <taxon>Mycolicibacterium</taxon>
    </lineage>
</organism>
<evidence type="ECO:0000256" key="1">
    <source>
        <dbReference type="HAMAP-Rule" id="MF_00771"/>
    </source>
</evidence>
<dbReference type="Proteomes" id="UP000254978">
    <property type="component" value="Unassembled WGS sequence"/>
</dbReference>
<dbReference type="NCBIfam" id="NF002616">
    <property type="entry name" value="PRK02268.1-2"/>
    <property type="match status" value="1"/>
</dbReference>
<evidence type="ECO:0000313" key="4">
    <source>
        <dbReference type="Proteomes" id="UP000254978"/>
    </source>
</evidence>
<comment type="similarity">
    <text evidence="1">Belongs to the UPF0310 family.</text>
</comment>
<evidence type="ECO:0000259" key="2">
    <source>
        <dbReference type="Pfam" id="PF01878"/>
    </source>
</evidence>
<dbReference type="OrthoDB" id="9793567at2"/>
<dbReference type="InterPro" id="IPR022996">
    <property type="entry name" value="UPF0310"/>
</dbReference>
<protein>
    <recommendedName>
        <fullName evidence="1">UPF0310 protein NCTC10821_03070</fullName>
    </recommendedName>
</protein>
<dbReference type="HAMAP" id="MF_00771">
    <property type="entry name" value="UPF0310"/>
    <property type="match status" value="1"/>
</dbReference>
<dbReference type="Gene3D" id="3.10.590.10">
    <property type="entry name" value="ph1033 like domains"/>
    <property type="match status" value="1"/>
</dbReference>
<feature type="domain" description="EVE" evidence="2">
    <location>
        <begin position="7"/>
        <end position="133"/>
    </location>
</feature>
<name>A0A378TH85_9MYCO</name>
<dbReference type="CDD" id="cd21132">
    <property type="entry name" value="EVE-like"/>
    <property type="match status" value="1"/>
</dbReference>
<dbReference type="Pfam" id="PF01878">
    <property type="entry name" value="EVE"/>
    <property type="match status" value="1"/>
</dbReference>
<gene>
    <name evidence="3" type="ORF">NCTC10821_03070</name>
</gene>
<dbReference type="EMBL" id="UGQT01000001">
    <property type="protein sequence ID" value="STZ59537.1"/>
    <property type="molecule type" value="Genomic_DNA"/>
</dbReference>
<dbReference type="AlphaFoldDB" id="A0A378TH85"/>
<dbReference type="RefSeq" id="WP_068914371.1">
    <property type="nucleotide sequence ID" value="NZ_AP022600.1"/>
</dbReference>
<accession>A0A378TH85</accession>
<sequence>MTAWINTISAQHVARGVAGGFTQADHGKSDRLSRLARGDWIAFYSPKTDYPEGEPLRMFTALGQVVDDAPYQAEVTPDFRPFRRRMEFVTCTPVPIRPLIEHLEFIEDKQHWGFRFRFGLFRVNTHDFELIRSALTRRAAA</sequence>
<dbReference type="InterPro" id="IPR015947">
    <property type="entry name" value="PUA-like_sf"/>
</dbReference>